<feature type="compositionally biased region" description="Polar residues" evidence="1">
    <location>
        <begin position="542"/>
        <end position="552"/>
    </location>
</feature>
<evidence type="ECO:0000313" key="3">
    <source>
        <dbReference type="Proteomes" id="UP000002630"/>
    </source>
</evidence>
<feature type="region of interest" description="Disordered" evidence="1">
    <location>
        <begin position="1"/>
        <end position="121"/>
    </location>
</feature>
<feature type="compositionally biased region" description="Low complexity" evidence="1">
    <location>
        <begin position="524"/>
        <end position="533"/>
    </location>
</feature>
<dbReference type="InParanoid" id="D7G7M9"/>
<reference evidence="2 3" key="1">
    <citation type="journal article" date="2010" name="Nature">
        <title>The Ectocarpus genome and the independent evolution of multicellularity in brown algae.</title>
        <authorList>
            <person name="Cock J.M."/>
            <person name="Sterck L."/>
            <person name="Rouze P."/>
            <person name="Scornet D."/>
            <person name="Allen A.E."/>
            <person name="Amoutzias G."/>
            <person name="Anthouard V."/>
            <person name="Artiguenave F."/>
            <person name="Aury J.M."/>
            <person name="Badger J.H."/>
            <person name="Beszteri B."/>
            <person name="Billiau K."/>
            <person name="Bonnet E."/>
            <person name="Bothwell J.H."/>
            <person name="Bowler C."/>
            <person name="Boyen C."/>
            <person name="Brownlee C."/>
            <person name="Carrano C.J."/>
            <person name="Charrier B."/>
            <person name="Cho G.Y."/>
            <person name="Coelho S.M."/>
            <person name="Collen J."/>
            <person name="Corre E."/>
            <person name="Da Silva C."/>
            <person name="Delage L."/>
            <person name="Delaroque N."/>
            <person name="Dittami S.M."/>
            <person name="Doulbeau S."/>
            <person name="Elias M."/>
            <person name="Farnham G."/>
            <person name="Gachon C.M."/>
            <person name="Gschloessl B."/>
            <person name="Heesch S."/>
            <person name="Jabbari K."/>
            <person name="Jubin C."/>
            <person name="Kawai H."/>
            <person name="Kimura K."/>
            <person name="Kloareg B."/>
            <person name="Kupper F.C."/>
            <person name="Lang D."/>
            <person name="Le Bail A."/>
            <person name="Leblanc C."/>
            <person name="Lerouge P."/>
            <person name="Lohr M."/>
            <person name="Lopez P.J."/>
            <person name="Martens C."/>
            <person name="Maumus F."/>
            <person name="Michel G."/>
            <person name="Miranda-Saavedra D."/>
            <person name="Morales J."/>
            <person name="Moreau H."/>
            <person name="Motomura T."/>
            <person name="Nagasato C."/>
            <person name="Napoli C.A."/>
            <person name="Nelson D.R."/>
            <person name="Nyvall-Collen P."/>
            <person name="Peters A.F."/>
            <person name="Pommier C."/>
            <person name="Potin P."/>
            <person name="Poulain J."/>
            <person name="Quesneville H."/>
            <person name="Read B."/>
            <person name="Rensing S.A."/>
            <person name="Ritter A."/>
            <person name="Rousvoal S."/>
            <person name="Samanta M."/>
            <person name="Samson G."/>
            <person name="Schroeder D.C."/>
            <person name="Segurens B."/>
            <person name="Strittmatter M."/>
            <person name="Tonon T."/>
            <person name="Tregear J.W."/>
            <person name="Valentin K."/>
            <person name="von Dassow P."/>
            <person name="Yamagishi T."/>
            <person name="Van de Peer Y."/>
            <person name="Wincker P."/>
        </authorList>
    </citation>
    <scope>NUCLEOTIDE SEQUENCE [LARGE SCALE GENOMIC DNA]</scope>
    <source>
        <strain evidence="3">Ec32 / CCAP1310/4</strain>
    </source>
</reference>
<feature type="compositionally biased region" description="Low complexity" evidence="1">
    <location>
        <begin position="53"/>
        <end position="66"/>
    </location>
</feature>
<sequence length="930" mass="93738">MCMQEKEEVAAMSVAAGPSGGGAAAAAPRRTGKTSGGGNSGAAGGGGGGGSGNSSSSGGVSSAQNSAGGGTRENHSGSKNNAGPKKKTVVKGEELKARKRVRTSESGGGGGGAWSSTKKASAGARATPIEAVRASAVESAVPGALKRARIGPRLIGKEVLVSDGVAVVLTGVVTAIEAGQARLHYKGRKAKLDEWIDVRSERFLSATEAKKQIELTQLAMNPSAGHVTGPSGGPAGKKRKAVPGGGGSEKTGGRSSGKRAKKGGDGDGIEKARSKKDSDKKLGDGKTGTAGGENKAGPTKAKTKTAGDGTNANATGNRKKDGKTVAFISKKHRSGEKIANGAKEAAVKISSPSRKSKTKTGKMRAVGGCETGSKSKAGGKKAGEPDIRSNGSSQLKSAGGKSSKAEALGNGSSTGRSSGGGTTSSKTKHHSDKKVTKKKPRMGLSIKPTVIPPPVVVQREVPDHHVISNRRAVVLARTFAKETEEAQKNFEEAVAAAERSRVAREQRLKTSSSRVLPRPPASQGAASSYAAKSVGGGGGSANDPTATATAVSSGPGRRCVWPDLGFGGQPWGLGPFYREAEAEGGGSSASLDPTIDRKPSLSPSCASFAEGGSSHSRKPGKQGKLEHIDGHAQGCVAELGETRQGDGSAARSPVGAASASAEIPTKPPRALREVRRARVDAGEAVDLGEDAAFRKWLGRLRAIQDIPVGHVEKCSGSLAVLLGTSPPDGSVRASVRALLVAETLRGGASHEVATFVRSLAGLMADAASKASPSKSAASTPTVGNPVIPSGGDSHDNAQFSPGKDEVCVDTLDLDAKKGHCAVGDNTDPAAVSIRDKEGAAAYAHALAYLARSKRKQDRAAALSIREKEEAEAVAAAAAAALAEAQSSKKGSLGGPPVDLLARWEKVGAVAVAQPVPGAGGDDDDEEVMVD</sequence>
<feature type="region of interest" description="Disordered" evidence="1">
    <location>
        <begin position="484"/>
        <end position="664"/>
    </location>
</feature>
<gene>
    <name evidence="2" type="ORF">Esi_0084_0075</name>
</gene>
<feature type="compositionally biased region" description="Gly residues" evidence="1">
    <location>
        <begin position="34"/>
        <end position="52"/>
    </location>
</feature>
<feature type="compositionally biased region" description="Basic residues" evidence="1">
    <location>
        <begin position="426"/>
        <end position="441"/>
    </location>
</feature>
<dbReference type="EMBL" id="FN649746">
    <property type="protein sequence ID" value="CBJ27768.1"/>
    <property type="molecule type" value="Genomic_DNA"/>
</dbReference>
<feature type="compositionally biased region" description="Basic and acidic residues" evidence="1">
    <location>
        <begin position="498"/>
        <end position="508"/>
    </location>
</feature>
<protein>
    <submittedName>
        <fullName evidence="2">Uncharacterized protein</fullName>
    </submittedName>
</protein>
<feature type="compositionally biased region" description="Basic and acidic residues" evidence="1">
    <location>
        <begin position="262"/>
        <end position="284"/>
    </location>
</feature>
<proteinExistence type="predicted"/>
<feature type="compositionally biased region" description="Low complexity" evidence="1">
    <location>
        <begin position="295"/>
        <end position="312"/>
    </location>
</feature>
<evidence type="ECO:0000256" key="1">
    <source>
        <dbReference type="SAM" id="MobiDB-lite"/>
    </source>
</evidence>
<organism evidence="2 3">
    <name type="scientific">Ectocarpus siliculosus</name>
    <name type="common">Brown alga</name>
    <name type="synonym">Conferva siliculosa</name>
    <dbReference type="NCBI Taxonomy" id="2880"/>
    <lineage>
        <taxon>Eukaryota</taxon>
        <taxon>Sar</taxon>
        <taxon>Stramenopiles</taxon>
        <taxon>Ochrophyta</taxon>
        <taxon>PX clade</taxon>
        <taxon>Phaeophyceae</taxon>
        <taxon>Ectocarpales</taxon>
        <taxon>Ectocarpaceae</taxon>
        <taxon>Ectocarpus</taxon>
    </lineage>
</organism>
<evidence type="ECO:0000313" key="2">
    <source>
        <dbReference type="EMBL" id="CBJ27768.1"/>
    </source>
</evidence>
<dbReference type="Proteomes" id="UP000002630">
    <property type="component" value="Linkage Group LG21"/>
</dbReference>
<name>D7G7M9_ECTSI</name>
<accession>D7G7M9</accession>
<keyword evidence="3" id="KW-1185">Reference proteome</keyword>
<feature type="region of interest" description="Disordered" evidence="1">
    <location>
        <begin position="216"/>
        <end position="449"/>
    </location>
</feature>
<dbReference type="AlphaFoldDB" id="D7G7M9"/>
<dbReference type="EMBL" id="FN649075">
    <property type="protein sequence ID" value="CBJ27768.1"/>
    <property type="molecule type" value="Genomic_DNA"/>
</dbReference>